<dbReference type="OrthoDB" id="285635at2157"/>
<accession>A0A847UA12</accession>
<evidence type="ECO:0000313" key="2">
    <source>
        <dbReference type="Proteomes" id="UP000608662"/>
    </source>
</evidence>
<name>A0A847UA12_9EURY</name>
<dbReference type="Proteomes" id="UP000608662">
    <property type="component" value="Unassembled WGS sequence"/>
</dbReference>
<gene>
    <name evidence="1" type="ORF">GOC74_05410</name>
</gene>
<dbReference type="Gene3D" id="1.10.10.10">
    <property type="entry name" value="Winged helix-like DNA-binding domain superfamily/Winged helix DNA-binding domain"/>
    <property type="match status" value="1"/>
</dbReference>
<protein>
    <submittedName>
        <fullName evidence="1">Uncharacterized protein</fullName>
    </submittedName>
</protein>
<dbReference type="AlphaFoldDB" id="A0A847UA12"/>
<proteinExistence type="predicted"/>
<sequence>MQRRKSAYWMKQLDERILEHLNTEGWATPRMMAKSGRFTASPGHIWERCQMLYYIRFVEPIYNDMYDLTTDGMLYLQGQIDADNRPKPPVERVLRG</sequence>
<reference evidence="1" key="1">
    <citation type="submission" date="2019-12" db="EMBL/GenBank/DDBJ databases">
        <title>Whole-genome sequence of Halomicrobium mukohataei pws1.</title>
        <authorList>
            <person name="Verma D.K."/>
            <person name="Gopal K."/>
            <person name="Prasad E.S."/>
        </authorList>
    </citation>
    <scope>NUCLEOTIDE SEQUENCE</scope>
    <source>
        <strain evidence="1">Pws1</strain>
    </source>
</reference>
<organism evidence="1 2">
    <name type="scientific">Halomicrobium mukohataei</name>
    <dbReference type="NCBI Taxonomy" id="57705"/>
    <lineage>
        <taxon>Archaea</taxon>
        <taxon>Methanobacteriati</taxon>
        <taxon>Methanobacteriota</taxon>
        <taxon>Stenosarchaea group</taxon>
        <taxon>Halobacteria</taxon>
        <taxon>Halobacteriales</taxon>
        <taxon>Haloarculaceae</taxon>
        <taxon>Halomicrobium</taxon>
    </lineage>
</organism>
<comment type="caution">
    <text evidence="1">The sequence shown here is derived from an EMBL/GenBank/DDBJ whole genome shotgun (WGS) entry which is preliminary data.</text>
</comment>
<evidence type="ECO:0000313" key="1">
    <source>
        <dbReference type="EMBL" id="NLV09366.1"/>
    </source>
</evidence>
<dbReference type="InterPro" id="IPR036388">
    <property type="entry name" value="WH-like_DNA-bd_sf"/>
</dbReference>
<dbReference type="EMBL" id="WOYG01000001">
    <property type="protein sequence ID" value="NLV09366.1"/>
    <property type="molecule type" value="Genomic_DNA"/>
</dbReference>